<keyword evidence="2" id="KW-0034">Amyloid</keyword>
<feature type="domain" description="Protein kinase" evidence="1">
    <location>
        <begin position="232"/>
        <end position="548"/>
    </location>
</feature>
<dbReference type="InterPro" id="IPR056002">
    <property type="entry name" value="DUF7580"/>
</dbReference>
<dbReference type="Proteomes" id="UP000758603">
    <property type="component" value="Unassembled WGS sequence"/>
</dbReference>
<dbReference type="EMBL" id="JAGPXC010000001">
    <property type="protein sequence ID" value="KAH6660345.1"/>
    <property type="molecule type" value="Genomic_DNA"/>
</dbReference>
<proteinExistence type="predicted"/>
<dbReference type="GO" id="GO:0005524">
    <property type="term" value="F:ATP binding"/>
    <property type="evidence" value="ECO:0007669"/>
    <property type="project" value="InterPro"/>
</dbReference>
<dbReference type="Gene3D" id="1.20.120.1020">
    <property type="entry name" value="Prion-inhibition and propagation, HeLo domain"/>
    <property type="match status" value="1"/>
</dbReference>
<dbReference type="OrthoDB" id="1911848at2759"/>
<dbReference type="InterPro" id="IPR029498">
    <property type="entry name" value="HeLo_dom"/>
</dbReference>
<dbReference type="Pfam" id="PF24476">
    <property type="entry name" value="DUF7580"/>
    <property type="match status" value="1"/>
</dbReference>
<dbReference type="RefSeq" id="XP_045964476.1">
    <property type="nucleotide sequence ID" value="XM_046109032.1"/>
</dbReference>
<dbReference type="AlphaFoldDB" id="A0A9P8UY94"/>
<dbReference type="InterPro" id="IPR000719">
    <property type="entry name" value="Prot_kinase_dom"/>
</dbReference>
<reference evidence="2" key="1">
    <citation type="journal article" date="2021" name="Nat. Commun.">
        <title>Genetic determinants of endophytism in the Arabidopsis root mycobiome.</title>
        <authorList>
            <person name="Mesny F."/>
            <person name="Miyauchi S."/>
            <person name="Thiergart T."/>
            <person name="Pickel B."/>
            <person name="Atanasova L."/>
            <person name="Karlsson M."/>
            <person name="Huettel B."/>
            <person name="Barry K.W."/>
            <person name="Haridas S."/>
            <person name="Chen C."/>
            <person name="Bauer D."/>
            <person name="Andreopoulos W."/>
            <person name="Pangilinan J."/>
            <person name="LaButti K."/>
            <person name="Riley R."/>
            <person name="Lipzen A."/>
            <person name="Clum A."/>
            <person name="Drula E."/>
            <person name="Henrissat B."/>
            <person name="Kohler A."/>
            <person name="Grigoriev I.V."/>
            <person name="Martin F.M."/>
            <person name="Hacquard S."/>
        </authorList>
    </citation>
    <scope>NUCLEOTIDE SEQUENCE</scope>
    <source>
        <strain evidence="2">MPI-SDFR-AT-0073</strain>
    </source>
</reference>
<dbReference type="InterPro" id="IPR011009">
    <property type="entry name" value="Kinase-like_dom_sf"/>
</dbReference>
<evidence type="ECO:0000259" key="1">
    <source>
        <dbReference type="PROSITE" id="PS50011"/>
    </source>
</evidence>
<dbReference type="Pfam" id="PF14479">
    <property type="entry name" value="HeLo"/>
    <property type="match status" value="1"/>
</dbReference>
<organism evidence="2 3">
    <name type="scientific">Truncatella angustata</name>
    <dbReference type="NCBI Taxonomy" id="152316"/>
    <lineage>
        <taxon>Eukaryota</taxon>
        <taxon>Fungi</taxon>
        <taxon>Dikarya</taxon>
        <taxon>Ascomycota</taxon>
        <taxon>Pezizomycotina</taxon>
        <taxon>Sordariomycetes</taxon>
        <taxon>Xylariomycetidae</taxon>
        <taxon>Amphisphaeriales</taxon>
        <taxon>Sporocadaceae</taxon>
        <taxon>Truncatella</taxon>
    </lineage>
</organism>
<dbReference type="PANTHER" id="PTHR37542:SF1">
    <property type="entry name" value="PRION-INHIBITION AND PROPAGATION HELO DOMAIN-CONTAINING PROTEIN"/>
    <property type="match status" value="1"/>
</dbReference>
<dbReference type="InterPro" id="IPR038305">
    <property type="entry name" value="HeLo_sf"/>
</dbReference>
<accession>A0A9P8UY94</accession>
<evidence type="ECO:0000313" key="3">
    <source>
        <dbReference type="Proteomes" id="UP000758603"/>
    </source>
</evidence>
<protein>
    <submittedName>
        <fullName evidence="2">Prion-inhibition and propagation-domain-containing protein</fullName>
    </submittedName>
</protein>
<comment type="caution">
    <text evidence="2">The sequence shown here is derived from an EMBL/GenBank/DDBJ whole genome shotgun (WGS) entry which is preliminary data.</text>
</comment>
<dbReference type="Gene3D" id="1.10.510.10">
    <property type="entry name" value="Transferase(Phosphotransferase) domain 1"/>
    <property type="match status" value="1"/>
</dbReference>
<name>A0A9P8UY94_9PEZI</name>
<dbReference type="SUPFAM" id="SSF56112">
    <property type="entry name" value="Protein kinase-like (PK-like)"/>
    <property type="match status" value="1"/>
</dbReference>
<dbReference type="PANTHER" id="PTHR37542">
    <property type="entry name" value="HELO DOMAIN-CONTAINING PROTEIN-RELATED"/>
    <property type="match status" value="1"/>
</dbReference>
<sequence length="553" mass="62094">MAEAVGTALAVVGVLGQIFDGCVKAYSFFSTARSFDSDSQKVVCKIRIEETRLIVWGRQWGVAEGRLEKHLSQVDSGGGGLMRNIAVEILTNLQTTITDVQKLKDRYGLVENGETGKKNDGLVLGTGKPETCPRKSTDDVKNVGDKMRSMSIRARWVVADKDKFDSLLKDLKYFNDGLEQLFPASRIAGVQRTWVFEMLQSAKDVEELSVLEHASDEVYPKLNASASLKKLRINLDNIPQKKFKPTYALKVQRHALAVADKDTKRSEAFHDPSGNVLIEWVGYDKEDIEGRVVHMRRLDDLARMMHSAVDRHPDLHAIDCLGYTDDTAMNRYGLVYRAPEPSYSTLHKLISTNEFKTPDLNERIKLAYTLSVALLSLHSLDWLHKSLCSNNILFFPSPFSASATRTTATAALVPDISEPFLVGFDASRPDLDTEMSVASKNPSILDLHRHPKSLSGLSRKPYCKSYDIYSLGLVLLEIGDWKILQTYYRPHYSAERWRDKIILPQLLPRIGAKAGRLYRDVVERCLTAKDDITSEEAGQLMEEVVATLEKINV</sequence>
<evidence type="ECO:0000313" key="2">
    <source>
        <dbReference type="EMBL" id="KAH6660345.1"/>
    </source>
</evidence>
<keyword evidence="3" id="KW-1185">Reference proteome</keyword>
<keyword evidence="2" id="KW-0640">Prion</keyword>
<dbReference type="PROSITE" id="PS50011">
    <property type="entry name" value="PROTEIN_KINASE_DOM"/>
    <property type="match status" value="1"/>
</dbReference>
<dbReference type="GeneID" id="70137923"/>
<gene>
    <name evidence="2" type="ORF">BKA67DRAFT_686757</name>
</gene>
<dbReference type="GO" id="GO:0004672">
    <property type="term" value="F:protein kinase activity"/>
    <property type="evidence" value="ECO:0007669"/>
    <property type="project" value="InterPro"/>
</dbReference>